<gene>
    <name evidence="1" type="ORF">B1B_12757</name>
</gene>
<dbReference type="EMBL" id="AUZY01008376">
    <property type="protein sequence ID" value="EQD46077.1"/>
    <property type="molecule type" value="Genomic_DNA"/>
</dbReference>
<proteinExistence type="predicted"/>
<name>T0ZNP4_9ZZZZ</name>
<dbReference type="AlphaFoldDB" id="T0ZNP4"/>
<comment type="caution">
    <text evidence="1">The sequence shown here is derived from an EMBL/GenBank/DDBJ whole genome shotgun (WGS) entry which is preliminary data.</text>
</comment>
<reference evidence="1" key="2">
    <citation type="journal article" date="2014" name="ISME J.">
        <title>Microbial stratification in low pH oxic and suboxic macroscopic growths along an acid mine drainage.</title>
        <authorList>
            <person name="Mendez-Garcia C."/>
            <person name="Mesa V."/>
            <person name="Sprenger R.R."/>
            <person name="Richter M."/>
            <person name="Diez M.S."/>
            <person name="Solano J."/>
            <person name="Bargiela R."/>
            <person name="Golyshina O.V."/>
            <person name="Manteca A."/>
            <person name="Ramos J.L."/>
            <person name="Gallego J.R."/>
            <person name="Llorente I."/>
            <person name="Martins Dos Santos V.A."/>
            <person name="Jensen O.N."/>
            <person name="Pelaez A.I."/>
            <person name="Sanchez J."/>
            <person name="Ferrer M."/>
        </authorList>
    </citation>
    <scope>NUCLEOTIDE SEQUENCE</scope>
</reference>
<organism evidence="1">
    <name type="scientific">mine drainage metagenome</name>
    <dbReference type="NCBI Taxonomy" id="410659"/>
    <lineage>
        <taxon>unclassified sequences</taxon>
        <taxon>metagenomes</taxon>
        <taxon>ecological metagenomes</taxon>
    </lineage>
</organism>
<feature type="non-terminal residue" evidence="1">
    <location>
        <position position="72"/>
    </location>
</feature>
<sequence length="72" mass="7481">MGYPRDASCATGGGVMEPDLSGVDPLAHNLATRVCVGDALTRSASMFPERPAVVDRGTVVSYRELDGTAEAL</sequence>
<reference evidence="1" key="1">
    <citation type="submission" date="2013-08" db="EMBL/GenBank/DDBJ databases">
        <authorList>
            <person name="Mendez C."/>
            <person name="Richter M."/>
            <person name="Ferrer M."/>
            <person name="Sanchez J."/>
        </authorList>
    </citation>
    <scope>NUCLEOTIDE SEQUENCE</scope>
</reference>
<evidence type="ECO:0000313" key="1">
    <source>
        <dbReference type="EMBL" id="EQD46077.1"/>
    </source>
</evidence>
<protein>
    <submittedName>
        <fullName evidence="1">Uncharacterized protein</fullName>
    </submittedName>
</protein>
<accession>T0ZNP4</accession>
<dbReference type="Gene3D" id="3.40.50.980">
    <property type="match status" value="1"/>
</dbReference>
<dbReference type="SUPFAM" id="SSF56801">
    <property type="entry name" value="Acetyl-CoA synthetase-like"/>
    <property type="match status" value="1"/>
</dbReference>